<dbReference type="Proteomes" id="UP000075606">
    <property type="component" value="Unassembled WGS sequence"/>
</dbReference>
<name>A0A150X4T9_9BACT</name>
<dbReference type="AlphaFoldDB" id="A0A150X4T9"/>
<accession>A0A150X4T9</accession>
<sequence length="178" mass="19850">MRTKCFLFLLTVFALLGCFEPPPEFPDSDIEGYKPIYASDSNNTVELQGARSIDNPGQIYVKGELLLINEIGEGLHIIDNSDISSPQNLGFLKVRGSENMALKDGVLYINQFNSLLVIDVNDIQNFNIIAKHEDVLNGNSYEVPVPPVSGYYFECVDPSRGQVIGWQLTTINSPKCYR</sequence>
<dbReference type="PROSITE" id="PS51257">
    <property type="entry name" value="PROKAR_LIPOPROTEIN"/>
    <property type="match status" value="1"/>
</dbReference>
<keyword evidence="2" id="KW-1185">Reference proteome</keyword>
<gene>
    <name evidence="1" type="ORF">AWW68_13720</name>
</gene>
<dbReference type="STRING" id="333140.AWW68_13720"/>
<protein>
    <submittedName>
        <fullName evidence="1">Uncharacterized protein</fullName>
    </submittedName>
</protein>
<dbReference type="OrthoDB" id="853480at2"/>
<comment type="caution">
    <text evidence="1">The sequence shown here is derived from an EMBL/GenBank/DDBJ whole genome shotgun (WGS) entry which is preliminary data.</text>
</comment>
<evidence type="ECO:0000313" key="2">
    <source>
        <dbReference type="Proteomes" id="UP000075606"/>
    </source>
</evidence>
<organism evidence="1 2">
    <name type="scientific">Roseivirga spongicola</name>
    <dbReference type="NCBI Taxonomy" id="333140"/>
    <lineage>
        <taxon>Bacteria</taxon>
        <taxon>Pseudomonadati</taxon>
        <taxon>Bacteroidota</taxon>
        <taxon>Cytophagia</taxon>
        <taxon>Cytophagales</taxon>
        <taxon>Roseivirgaceae</taxon>
        <taxon>Roseivirga</taxon>
    </lineage>
</organism>
<evidence type="ECO:0000313" key="1">
    <source>
        <dbReference type="EMBL" id="KYG73735.1"/>
    </source>
</evidence>
<reference evidence="1 2" key="1">
    <citation type="submission" date="2016-01" db="EMBL/GenBank/DDBJ databases">
        <title>Genome sequencing of Roseivirga spongicola UST030701-084.</title>
        <authorList>
            <person name="Selvaratnam C."/>
            <person name="Thevarajoo S."/>
            <person name="Goh K.M."/>
            <person name="Ee R."/>
            <person name="Chan K.-G."/>
            <person name="Chong C.S."/>
        </authorList>
    </citation>
    <scope>NUCLEOTIDE SEQUENCE [LARGE SCALE GENOMIC DNA]</scope>
    <source>
        <strain evidence="1 2">UST030701-084</strain>
    </source>
</reference>
<dbReference type="EMBL" id="LRPC01000028">
    <property type="protein sequence ID" value="KYG73735.1"/>
    <property type="molecule type" value="Genomic_DNA"/>
</dbReference>
<proteinExistence type="predicted"/>
<dbReference type="RefSeq" id="WP_068222495.1">
    <property type="nucleotide sequence ID" value="NZ_CP139724.1"/>
</dbReference>